<dbReference type="Proteomes" id="UP001523216">
    <property type="component" value="Unassembled WGS sequence"/>
</dbReference>
<dbReference type="GO" id="GO:0016853">
    <property type="term" value="F:isomerase activity"/>
    <property type="evidence" value="ECO:0007669"/>
    <property type="project" value="UniProtKB-KW"/>
</dbReference>
<keyword evidence="2" id="KW-0413">Isomerase</keyword>
<dbReference type="InterPro" id="IPR034660">
    <property type="entry name" value="DinB/YfiT-like"/>
</dbReference>
<protein>
    <submittedName>
        <fullName evidence="2">Maleylpyruvate isomerase N-terminal domain-containing protein</fullName>
    </submittedName>
</protein>
<accession>A0ABT0Y938</accession>
<evidence type="ECO:0000259" key="1">
    <source>
        <dbReference type="Pfam" id="PF11716"/>
    </source>
</evidence>
<name>A0ABT0Y938_9ACTN</name>
<keyword evidence="3" id="KW-1185">Reference proteome</keyword>
<sequence length="222" mass="22744">MDYRRTYRSAAVTFVDLVGRVPADRLDGPGLGEWTLRELIGHTVSSALEQVPAVLGTASSPGLRSPSLPGATAAQRGGPQAVNVEAPEGYFAFVRDVPADVYAAAVAASSDDARRAVDLLDAAGELAGRATQALAGAGDDDVVTTPIGGMRVRDWLPTRTFELVVHGNDVSAAAGVPAGFDPAAVSEATLLAVRIAVALGEAPTVLSALTGRSPLPEKYSVV</sequence>
<dbReference type="SUPFAM" id="SSF109854">
    <property type="entry name" value="DinB/YfiT-like putative metalloenzymes"/>
    <property type="match status" value="1"/>
</dbReference>
<reference evidence="2 3" key="1">
    <citation type="submission" date="2022-06" db="EMBL/GenBank/DDBJ databases">
        <title>Actinoplanes abujensis sp. nov., isolated from Nigerian arid soil.</title>
        <authorList>
            <person name="Ding P."/>
        </authorList>
    </citation>
    <scope>NUCLEOTIDE SEQUENCE [LARGE SCALE GENOMIC DNA]</scope>
    <source>
        <strain evidence="3">TRM88002</strain>
    </source>
</reference>
<dbReference type="EMBL" id="JAMQOL010000049">
    <property type="protein sequence ID" value="MCM4082571.1"/>
    <property type="molecule type" value="Genomic_DNA"/>
</dbReference>
<evidence type="ECO:0000313" key="3">
    <source>
        <dbReference type="Proteomes" id="UP001523216"/>
    </source>
</evidence>
<evidence type="ECO:0000313" key="2">
    <source>
        <dbReference type="EMBL" id="MCM4082571.1"/>
    </source>
</evidence>
<gene>
    <name evidence="2" type="ORF">LXN57_33885</name>
</gene>
<comment type="caution">
    <text evidence="2">The sequence shown here is derived from an EMBL/GenBank/DDBJ whole genome shotgun (WGS) entry which is preliminary data.</text>
</comment>
<dbReference type="Gene3D" id="1.20.120.450">
    <property type="entry name" value="dinb family like domain"/>
    <property type="match status" value="1"/>
</dbReference>
<dbReference type="RefSeq" id="WP_251802302.1">
    <property type="nucleotide sequence ID" value="NZ_JAMQOL010000049.1"/>
</dbReference>
<dbReference type="Pfam" id="PF11716">
    <property type="entry name" value="MDMPI_N"/>
    <property type="match status" value="1"/>
</dbReference>
<proteinExistence type="predicted"/>
<organism evidence="2 3">
    <name type="scientific">Paractinoplanes hotanensis</name>
    <dbReference type="NCBI Taxonomy" id="2906497"/>
    <lineage>
        <taxon>Bacteria</taxon>
        <taxon>Bacillati</taxon>
        <taxon>Actinomycetota</taxon>
        <taxon>Actinomycetes</taxon>
        <taxon>Micromonosporales</taxon>
        <taxon>Micromonosporaceae</taxon>
        <taxon>Paractinoplanes</taxon>
    </lineage>
</organism>
<dbReference type="InterPro" id="IPR024344">
    <property type="entry name" value="MDMPI_metal-binding"/>
</dbReference>
<feature type="domain" description="Mycothiol-dependent maleylpyruvate isomerase metal-binding" evidence="1">
    <location>
        <begin position="9"/>
        <end position="170"/>
    </location>
</feature>